<evidence type="ECO:0000256" key="2">
    <source>
        <dbReference type="SAM" id="Phobius"/>
    </source>
</evidence>
<keyword evidence="2" id="KW-1133">Transmembrane helix</keyword>
<name>A0A2W1FEJ3_9PLEO</name>
<dbReference type="AlphaFoldDB" id="A0A2W1FEJ3"/>
<dbReference type="OrthoDB" id="5358884at2759"/>
<dbReference type="KEGG" id="ptrr:6349601"/>
<dbReference type="RefSeq" id="XP_001941618.1">
    <property type="nucleotide sequence ID" value="XM_001941583.1"/>
</dbReference>
<proteinExistence type="predicted"/>
<dbReference type="Proteomes" id="UP000245464">
    <property type="component" value="Chromosome 2"/>
</dbReference>
<sequence length="276" mass="29880">MSDGLQIAQPETYPEAINRYSPNSDTKLPQFHDNDREYLPDDLTRTRTRSTQRHLSSNPPSRSDQSEYNGTLEIPAEMWRKVFAHRRRNFWILCSLSIVIVGALVGGSIGGALFVQDKADKAAAAASSTALATPTSTASASPTNSGQDEDAYTARPFGAVQSINTTCPSTLLVSSQLEGKTSDISSRYTYSCLDSTNILVLNLMSFTAYTLEQCVDACSQYNAMKNDMNTTCKATVINSDFRKNYESGIGANCWLKGGVGSASTAKTGYTAAVLKE</sequence>
<evidence type="ECO:0000256" key="1">
    <source>
        <dbReference type="SAM" id="MobiDB-lite"/>
    </source>
</evidence>
<organism evidence="3 4">
    <name type="scientific">Pyrenophora tritici-repentis</name>
    <dbReference type="NCBI Taxonomy" id="45151"/>
    <lineage>
        <taxon>Eukaryota</taxon>
        <taxon>Fungi</taxon>
        <taxon>Dikarya</taxon>
        <taxon>Ascomycota</taxon>
        <taxon>Pezizomycotina</taxon>
        <taxon>Dothideomycetes</taxon>
        <taxon>Pleosporomycetidae</taxon>
        <taxon>Pleosporales</taxon>
        <taxon>Pleosporineae</taxon>
        <taxon>Pleosporaceae</taxon>
        <taxon>Pyrenophora</taxon>
    </lineage>
</organism>
<dbReference type="GeneID" id="6349601"/>
<feature type="compositionally biased region" description="Polar residues" evidence="1">
    <location>
        <begin position="53"/>
        <end position="69"/>
    </location>
</feature>
<keyword evidence="2" id="KW-0472">Membrane</keyword>
<evidence type="ECO:0000313" key="3">
    <source>
        <dbReference type="EMBL" id="KAF7575485.1"/>
    </source>
</evidence>
<gene>
    <name evidence="3" type="ORF">PtrM4_071090</name>
</gene>
<keyword evidence="2" id="KW-0812">Transmembrane</keyword>
<feature type="region of interest" description="Disordered" evidence="1">
    <location>
        <begin position="1"/>
        <end position="69"/>
    </location>
</feature>
<evidence type="ECO:0000313" key="4">
    <source>
        <dbReference type="Proteomes" id="UP000245464"/>
    </source>
</evidence>
<reference evidence="3 4" key="1">
    <citation type="journal article" date="2018" name="BMC Genomics">
        <title>Comparative genomics of the wheat fungal pathogen Pyrenophora tritici-repentis reveals chromosomal variations and genome plasticity.</title>
        <authorList>
            <person name="Moolhuijzen P."/>
            <person name="See P.T."/>
            <person name="Hane J.K."/>
            <person name="Shi G."/>
            <person name="Liu Z."/>
            <person name="Oliver R.P."/>
            <person name="Moffat C.S."/>
        </authorList>
    </citation>
    <scope>NUCLEOTIDE SEQUENCE [LARGE SCALE GENOMIC DNA]</scope>
    <source>
        <strain evidence="3">M4</strain>
    </source>
</reference>
<comment type="caution">
    <text evidence="3">The sequence shown here is derived from an EMBL/GenBank/DDBJ whole genome shotgun (WGS) entry which is preliminary data.</text>
</comment>
<feature type="transmembrane region" description="Helical" evidence="2">
    <location>
        <begin position="90"/>
        <end position="115"/>
    </location>
</feature>
<protein>
    <submittedName>
        <fullName evidence="3">Uncharacterized protein</fullName>
    </submittedName>
</protein>
<feature type="compositionally biased region" description="Basic and acidic residues" evidence="1">
    <location>
        <begin position="30"/>
        <end position="45"/>
    </location>
</feature>
<accession>A0A2W1FEJ3</accession>
<dbReference type="OMA" id="CMHACAM"/>
<dbReference type="EMBL" id="NQIK02000002">
    <property type="protein sequence ID" value="KAF7575485.1"/>
    <property type="molecule type" value="Genomic_DNA"/>
</dbReference>